<evidence type="ECO:0000313" key="2">
    <source>
        <dbReference type="EMBL" id="PRY13354.1"/>
    </source>
</evidence>
<proteinExistence type="predicted"/>
<evidence type="ECO:0000256" key="1">
    <source>
        <dbReference type="SAM" id="Phobius"/>
    </source>
</evidence>
<comment type="caution">
    <text evidence="2">The sequence shown here is derived from an EMBL/GenBank/DDBJ whole genome shotgun (WGS) entry which is preliminary data.</text>
</comment>
<protein>
    <submittedName>
        <fullName evidence="2">Uncharacterized protein</fullName>
    </submittedName>
</protein>
<keyword evidence="1" id="KW-1133">Transmembrane helix</keyword>
<keyword evidence="1" id="KW-0472">Membrane</keyword>
<feature type="transmembrane region" description="Helical" evidence="1">
    <location>
        <begin position="104"/>
        <end position="122"/>
    </location>
</feature>
<sequence length="134" mass="13642">MFKNELPTRRLVARAALRGLLTGAAAGAITVVLLARGLTGLEVFGVVVGAPVGLVAGLLAVWVLVVAGADRRREWGVDVLAACVAGFVPPALVLGTLAGAGDPLSWLLLPAVGVPASLLALWQVRSLVRAPRPA</sequence>
<keyword evidence="3" id="KW-1185">Reference proteome</keyword>
<feature type="transmembrane region" description="Helical" evidence="1">
    <location>
        <begin position="44"/>
        <end position="67"/>
    </location>
</feature>
<dbReference type="EMBL" id="PVZF01000008">
    <property type="protein sequence ID" value="PRY13354.1"/>
    <property type="molecule type" value="Genomic_DNA"/>
</dbReference>
<evidence type="ECO:0000313" key="3">
    <source>
        <dbReference type="Proteomes" id="UP000238083"/>
    </source>
</evidence>
<feature type="transmembrane region" description="Helical" evidence="1">
    <location>
        <begin position="20"/>
        <end position="38"/>
    </location>
</feature>
<name>A0A2T0R1G1_9ACTN</name>
<feature type="transmembrane region" description="Helical" evidence="1">
    <location>
        <begin position="79"/>
        <end position="98"/>
    </location>
</feature>
<organism evidence="2 3">
    <name type="scientific">Kineococcus rhizosphaerae</name>
    <dbReference type="NCBI Taxonomy" id="559628"/>
    <lineage>
        <taxon>Bacteria</taxon>
        <taxon>Bacillati</taxon>
        <taxon>Actinomycetota</taxon>
        <taxon>Actinomycetes</taxon>
        <taxon>Kineosporiales</taxon>
        <taxon>Kineosporiaceae</taxon>
        <taxon>Kineococcus</taxon>
    </lineage>
</organism>
<dbReference type="AlphaFoldDB" id="A0A2T0R1G1"/>
<dbReference type="RefSeq" id="WP_146149436.1">
    <property type="nucleotide sequence ID" value="NZ_PVZF01000008.1"/>
</dbReference>
<reference evidence="2 3" key="1">
    <citation type="submission" date="2018-03" db="EMBL/GenBank/DDBJ databases">
        <title>Genomic Encyclopedia of Archaeal and Bacterial Type Strains, Phase II (KMG-II): from individual species to whole genera.</title>
        <authorList>
            <person name="Goeker M."/>
        </authorList>
    </citation>
    <scope>NUCLEOTIDE SEQUENCE [LARGE SCALE GENOMIC DNA]</scope>
    <source>
        <strain evidence="2 3">DSM 19711</strain>
    </source>
</reference>
<accession>A0A2T0R1G1</accession>
<gene>
    <name evidence="2" type="ORF">CLV37_10822</name>
</gene>
<dbReference type="Proteomes" id="UP000238083">
    <property type="component" value="Unassembled WGS sequence"/>
</dbReference>
<keyword evidence="1" id="KW-0812">Transmembrane</keyword>